<keyword evidence="4 10" id="KW-0808">Transferase</keyword>
<dbReference type="PROSITE" id="PS00375">
    <property type="entry name" value="UDPGT"/>
    <property type="match status" value="1"/>
</dbReference>
<evidence type="ECO:0000313" key="13">
    <source>
        <dbReference type="Proteomes" id="UP000835052"/>
    </source>
</evidence>
<dbReference type="CDD" id="cd03784">
    <property type="entry name" value="GT1_Gtf-like"/>
    <property type="match status" value="1"/>
</dbReference>
<keyword evidence="5" id="KW-0812">Transmembrane</keyword>
<gene>
    <name evidence="12" type="ORF">CAUJ_LOCUS5259</name>
</gene>
<sequence>MADVQTSGTSLAKVKRIEFGMEEEISSVMVKVHSKIWDDFGPSDYLRLVTLMSSSFVKFCEEILTSQELKQWMSEHEFDVIISEMLFCFHGCPKTTHITISATNPMEWMTEAFMIPNAPALVPGNSSPLTPKMNMIQKTFLGDSSYLMVNSHEIIDFPRPITSQWIYIGGLRPPEPKGLDEWWSNTLSMRNYSSIVIVSFGSIAKASEMPSHVKQAYIDAMSALNDTLFIWKYEKPAHGFASELDNVVTKEWLPQVDLLHDPRITALITHAGISSIFEAVRAAKPLITVPLFADQMRNSEMLRYRGVSVALPKQATYHQIVNAVQKIHEKKFVLTKKLTIEEKVYSKTLCSGQVI</sequence>
<keyword evidence="3 10" id="KW-0328">Glycosyltransferase</keyword>
<evidence type="ECO:0000256" key="2">
    <source>
        <dbReference type="ARBA" id="ARBA00009995"/>
    </source>
</evidence>
<dbReference type="EMBL" id="CAJGYM010000010">
    <property type="protein sequence ID" value="CAD6189340.1"/>
    <property type="molecule type" value="Genomic_DNA"/>
</dbReference>
<evidence type="ECO:0000256" key="4">
    <source>
        <dbReference type="ARBA" id="ARBA00022679"/>
    </source>
</evidence>
<dbReference type="InterPro" id="IPR035595">
    <property type="entry name" value="UDP_glycos_trans_CS"/>
</dbReference>
<name>A0A8S1H7Y5_9PELO</name>
<proteinExistence type="inferred from homology"/>
<reference evidence="12" key="1">
    <citation type="submission" date="2020-10" db="EMBL/GenBank/DDBJ databases">
        <authorList>
            <person name="Kikuchi T."/>
        </authorList>
    </citation>
    <scope>NUCLEOTIDE SEQUENCE</scope>
    <source>
        <strain evidence="12">NKZ352</strain>
    </source>
</reference>
<dbReference type="InterPro" id="IPR050271">
    <property type="entry name" value="UDP-glycosyltransferase"/>
</dbReference>
<organism evidence="12 13">
    <name type="scientific">Caenorhabditis auriculariae</name>
    <dbReference type="NCBI Taxonomy" id="2777116"/>
    <lineage>
        <taxon>Eukaryota</taxon>
        <taxon>Metazoa</taxon>
        <taxon>Ecdysozoa</taxon>
        <taxon>Nematoda</taxon>
        <taxon>Chromadorea</taxon>
        <taxon>Rhabditida</taxon>
        <taxon>Rhabditina</taxon>
        <taxon>Rhabditomorpha</taxon>
        <taxon>Rhabditoidea</taxon>
        <taxon>Rhabditidae</taxon>
        <taxon>Peloderinae</taxon>
        <taxon>Caenorhabditis</taxon>
    </lineage>
</organism>
<dbReference type="InterPro" id="IPR002213">
    <property type="entry name" value="UDP_glucos_trans"/>
</dbReference>
<comment type="similarity">
    <text evidence="2 10">Belongs to the UDP-glycosyltransferase family.</text>
</comment>
<evidence type="ECO:0000256" key="9">
    <source>
        <dbReference type="ARBA" id="ARBA00047475"/>
    </source>
</evidence>
<comment type="caution">
    <text evidence="12">The sequence shown here is derived from an EMBL/GenBank/DDBJ whole genome shotgun (WGS) entry which is preliminary data.</text>
</comment>
<evidence type="ECO:0000256" key="10">
    <source>
        <dbReference type="RuleBase" id="RU003718"/>
    </source>
</evidence>
<dbReference type="GO" id="GO:0015020">
    <property type="term" value="F:glucuronosyltransferase activity"/>
    <property type="evidence" value="ECO:0007669"/>
    <property type="project" value="UniProtKB-EC"/>
</dbReference>
<dbReference type="EC" id="2.4.1.17" evidence="11"/>
<dbReference type="PANTHER" id="PTHR48043:SF145">
    <property type="entry name" value="FI06409P-RELATED"/>
    <property type="match status" value="1"/>
</dbReference>
<keyword evidence="13" id="KW-1185">Reference proteome</keyword>
<evidence type="ECO:0000256" key="6">
    <source>
        <dbReference type="ARBA" id="ARBA00022729"/>
    </source>
</evidence>
<dbReference type="Pfam" id="PF00201">
    <property type="entry name" value="UDPGT"/>
    <property type="match status" value="1"/>
</dbReference>
<dbReference type="SUPFAM" id="SSF53756">
    <property type="entry name" value="UDP-Glycosyltransferase/glycogen phosphorylase"/>
    <property type="match status" value="1"/>
</dbReference>
<evidence type="ECO:0000256" key="1">
    <source>
        <dbReference type="ARBA" id="ARBA00004167"/>
    </source>
</evidence>
<evidence type="ECO:0000256" key="5">
    <source>
        <dbReference type="ARBA" id="ARBA00022692"/>
    </source>
</evidence>
<evidence type="ECO:0000313" key="12">
    <source>
        <dbReference type="EMBL" id="CAD6189340.1"/>
    </source>
</evidence>
<dbReference type="Proteomes" id="UP000835052">
    <property type="component" value="Unassembled WGS sequence"/>
</dbReference>
<dbReference type="FunFam" id="3.40.50.2000:FF:000038">
    <property type="entry name" value="UDP-GlucuronosylTransferase"/>
    <property type="match status" value="1"/>
</dbReference>
<dbReference type="PANTHER" id="PTHR48043">
    <property type="entry name" value="EG:EG0003.4 PROTEIN-RELATED"/>
    <property type="match status" value="1"/>
</dbReference>
<dbReference type="OrthoDB" id="5835829at2759"/>
<evidence type="ECO:0000256" key="7">
    <source>
        <dbReference type="ARBA" id="ARBA00022989"/>
    </source>
</evidence>
<keyword evidence="6" id="KW-0732">Signal</keyword>
<protein>
    <recommendedName>
        <fullName evidence="11">UDP-glucuronosyltransferase</fullName>
        <ecNumber evidence="11">2.4.1.17</ecNumber>
    </recommendedName>
</protein>
<evidence type="ECO:0000256" key="3">
    <source>
        <dbReference type="ARBA" id="ARBA00022676"/>
    </source>
</evidence>
<comment type="subcellular location">
    <subcellularLocation>
        <location evidence="1 11">Membrane</location>
        <topology evidence="1 11">Single-pass membrane protein</topology>
    </subcellularLocation>
</comment>
<dbReference type="Gene3D" id="3.40.50.2000">
    <property type="entry name" value="Glycogen Phosphorylase B"/>
    <property type="match status" value="1"/>
</dbReference>
<evidence type="ECO:0000256" key="11">
    <source>
        <dbReference type="RuleBase" id="RU362059"/>
    </source>
</evidence>
<dbReference type="GO" id="GO:0016020">
    <property type="term" value="C:membrane"/>
    <property type="evidence" value="ECO:0007669"/>
    <property type="project" value="UniProtKB-SubCell"/>
</dbReference>
<dbReference type="AlphaFoldDB" id="A0A8S1H7Y5"/>
<keyword evidence="8" id="KW-0472">Membrane</keyword>
<accession>A0A8S1H7Y5</accession>
<evidence type="ECO:0000256" key="8">
    <source>
        <dbReference type="ARBA" id="ARBA00023136"/>
    </source>
</evidence>
<comment type="catalytic activity">
    <reaction evidence="9 11">
        <text>glucuronate acceptor + UDP-alpha-D-glucuronate = acceptor beta-D-glucuronoside + UDP + H(+)</text>
        <dbReference type="Rhea" id="RHEA:21032"/>
        <dbReference type="ChEBI" id="CHEBI:15378"/>
        <dbReference type="ChEBI" id="CHEBI:58052"/>
        <dbReference type="ChEBI" id="CHEBI:58223"/>
        <dbReference type="ChEBI" id="CHEBI:132367"/>
        <dbReference type="ChEBI" id="CHEBI:132368"/>
        <dbReference type="EC" id="2.4.1.17"/>
    </reaction>
</comment>
<keyword evidence="7" id="KW-1133">Transmembrane helix</keyword>